<reference evidence="2 3" key="1">
    <citation type="submission" date="2017-11" db="EMBL/GenBank/DDBJ databases">
        <title>Taxonomic description and genome sequences of Spirosoma HA7 sp. nov., isolated from pollen microhabitat of Corylus avellana.</title>
        <authorList>
            <person name="Ambika Manirajan B."/>
            <person name="Suarez C."/>
            <person name="Ratering S."/>
            <person name="Geissler-Plaum R."/>
            <person name="Cardinale M."/>
            <person name="Sylvia S."/>
        </authorList>
    </citation>
    <scope>NUCLEOTIDE SEQUENCE [LARGE SCALE GENOMIC DNA]</scope>
    <source>
        <strain evidence="2 3">HA7</strain>
    </source>
</reference>
<dbReference type="EMBL" id="CP025096">
    <property type="protein sequence ID" value="AUD06984.1"/>
    <property type="molecule type" value="Genomic_DNA"/>
</dbReference>
<dbReference type="KEGG" id="spir:CWM47_37275"/>
<dbReference type="AlphaFoldDB" id="A0A2K8ZAU9"/>
<feature type="region of interest" description="Disordered" evidence="1">
    <location>
        <begin position="1"/>
        <end position="24"/>
    </location>
</feature>
<sequence length="68" mass="7963">MVGLSKAYDEGFEDGQRNQVVSERQEHRENYKHFTFGIYGQHLAGQVTSTKMIPYLPTEIHFNTRRCD</sequence>
<accession>A0A2K8ZAU9</accession>
<organism evidence="2 3">
    <name type="scientific">Spirosoma pollinicola</name>
    <dbReference type="NCBI Taxonomy" id="2057025"/>
    <lineage>
        <taxon>Bacteria</taxon>
        <taxon>Pseudomonadati</taxon>
        <taxon>Bacteroidota</taxon>
        <taxon>Cytophagia</taxon>
        <taxon>Cytophagales</taxon>
        <taxon>Cytophagaceae</taxon>
        <taxon>Spirosoma</taxon>
    </lineage>
</organism>
<evidence type="ECO:0000313" key="2">
    <source>
        <dbReference type="EMBL" id="AUD06984.1"/>
    </source>
</evidence>
<dbReference type="Proteomes" id="UP000232883">
    <property type="component" value="Chromosome"/>
</dbReference>
<evidence type="ECO:0000256" key="1">
    <source>
        <dbReference type="SAM" id="MobiDB-lite"/>
    </source>
</evidence>
<name>A0A2K8ZAU9_9BACT</name>
<keyword evidence="3" id="KW-1185">Reference proteome</keyword>
<protein>
    <submittedName>
        <fullName evidence="2">Uncharacterized protein</fullName>
    </submittedName>
</protein>
<proteinExistence type="predicted"/>
<evidence type="ECO:0000313" key="3">
    <source>
        <dbReference type="Proteomes" id="UP000232883"/>
    </source>
</evidence>
<gene>
    <name evidence="2" type="ORF">CWM47_37275</name>
</gene>